<dbReference type="SUPFAM" id="SSF53474">
    <property type="entry name" value="alpha/beta-Hydrolases"/>
    <property type="match status" value="1"/>
</dbReference>
<dbReference type="GO" id="GO:0016020">
    <property type="term" value="C:membrane"/>
    <property type="evidence" value="ECO:0007669"/>
    <property type="project" value="UniProtKB-SubCell"/>
</dbReference>
<evidence type="ECO:0000313" key="10">
    <source>
        <dbReference type="Proteomes" id="UP001154252"/>
    </source>
</evidence>
<name>A0A9W4P4A2_9EURO</name>
<dbReference type="AlphaFoldDB" id="A0A9W4P4A2"/>
<comment type="subcellular location">
    <subcellularLocation>
        <location evidence="2">Endoplasmic reticulum</location>
    </subcellularLocation>
    <subcellularLocation>
        <location evidence="3">Membrane</location>
    </subcellularLocation>
    <subcellularLocation>
        <location evidence="1">Mitochondrion</location>
    </subcellularLocation>
</comment>
<evidence type="ECO:0000256" key="7">
    <source>
        <dbReference type="ARBA" id="ARBA00023136"/>
    </source>
</evidence>
<accession>A0A9W4P4A2</accession>
<evidence type="ECO:0000256" key="4">
    <source>
        <dbReference type="ARBA" id="ARBA00007920"/>
    </source>
</evidence>
<dbReference type="Proteomes" id="UP001154252">
    <property type="component" value="Unassembled WGS sequence"/>
</dbReference>
<evidence type="ECO:0000259" key="8">
    <source>
        <dbReference type="Pfam" id="PF05057"/>
    </source>
</evidence>
<keyword evidence="6" id="KW-0496">Mitochondrion</keyword>
<keyword evidence="7" id="KW-0472">Membrane</keyword>
<dbReference type="InterPro" id="IPR029058">
    <property type="entry name" value="AB_hydrolase_fold"/>
</dbReference>
<evidence type="ECO:0000256" key="6">
    <source>
        <dbReference type="ARBA" id="ARBA00023128"/>
    </source>
</evidence>
<protein>
    <recommendedName>
        <fullName evidence="8">DUF676 domain-containing protein</fullName>
    </recommendedName>
</protein>
<evidence type="ECO:0000256" key="3">
    <source>
        <dbReference type="ARBA" id="ARBA00004370"/>
    </source>
</evidence>
<evidence type="ECO:0000313" key="9">
    <source>
        <dbReference type="EMBL" id="CAG8898762.1"/>
    </source>
</evidence>
<dbReference type="GO" id="GO:0005739">
    <property type="term" value="C:mitochondrion"/>
    <property type="evidence" value="ECO:0007669"/>
    <property type="project" value="UniProtKB-SubCell"/>
</dbReference>
<dbReference type="OrthoDB" id="427518at2759"/>
<dbReference type="GO" id="GO:0017000">
    <property type="term" value="P:antibiotic biosynthetic process"/>
    <property type="evidence" value="ECO:0007669"/>
    <property type="project" value="UniProtKB-ARBA"/>
</dbReference>
<dbReference type="GO" id="GO:0072330">
    <property type="term" value="P:monocarboxylic acid biosynthetic process"/>
    <property type="evidence" value="ECO:0007669"/>
    <property type="project" value="UniProtKB-ARBA"/>
</dbReference>
<organism evidence="9 10">
    <name type="scientific">Penicillium egyptiacum</name>
    <dbReference type="NCBI Taxonomy" id="1303716"/>
    <lineage>
        <taxon>Eukaryota</taxon>
        <taxon>Fungi</taxon>
        <taxon>Dikarya</taxon>
        <taxon>Ascomycota</taxon>
        <taxon>Pezizomycotina</taxon>
        <taxon>Eurotiomycetes</taxon>
        <taxon>Eurotiomycetidae</taxon>
        <taxon>Eurotiales</taxon>
        <taxon>Aspergillaceae</taxon>
        <taxon>Penicillium</taxon>
    </lineage>
</organism>
<dbReference type="EMBL" id="CAJVRC010000863">
    <property type="protein sequence ID" value="CAG8898762.1"/>
    <property type="molecule type" value="Genomic_DNA"/>
</dbReference>
<dbReference type="Pfam" id="PF05057">
    <property type="entry name" value="DUF676"/>
    <property type="match status" value="1"/>
</dbReference>
<dbReference type="Gene3D" id="3.40.50.1820">
    <property type="entry name" value="alpha/beta hydrolase"/>
    <property type="match status" value="1"/>
</dbReference>
<comment type="similarity">
    <text evidence="4">Belongs to the putative lipase ROG1 family.</text>
</comment>
<dbReference type="GO" id="GO:0005783">
    <property type="term" value="C:endoplasmic reticulum"/>
    <property type="evidence" value="ECO:0007669"/>
    <property type="project" value="UniProtKB-SubCell"/>
</dbReference>
<evidence type="ECO:0000256" key="5">
    <source>
        <dbReference type="ARBA" id="ARBA00022824"/>
    </source>
</evidence>
<dbReference type="InterPro" id="IPR007751">
    <property type="entry name" value="DUF676_lipase-like"/>
</dbReference>
<gene>
    <name evidence="9" type="ORF">PEGY_LOCUS5367</name>
</gene>
<dbReference type="PANTHER" id="PTHR48182">
    <property type="entry name" value="PROTEIN SERAC1"/>
    <property type="match status" value="1"/>
</dbReference>
<feature type="domain" description="DUF676" evidence="8">
    <location>
        <begin position="142"/>
        <end position="211"/>
    </location>
</feature>
<reference evidence="9" key="1">
    <citation type="submission" date="2021-07" db="EMBL/GenBank/DDBJ databases">
        <authorList>
            <person name="Branca A.L. A."/>
        </authorList>
    </citation>
    <scope>NUCLEOTIDE SEQUENCE</scope>
</reference>
<keyword evidence="5" id="KW-0256">Endoplasmic reticulum</keyword>
<dbReference type="PANTHER" id="PTHR48182:SF2">
    <property type="entry name" value="PROTEIN SERAC1"/>
    <property type="match status" value="1"/>
</dbReference>
<evidence type="ECO:0000256" key="1">
    <source>
        <dbReference type="ARBA" id="ARBA00004173"/>
    </source>
</evidence>
<keyword evidence="10" id="KW-1185">Reference proteome</keyword>
<sequence>MQIFRRQRETVFNVQETGHNSLASYRAHDPAALPQRPPVSHVIDACGIKVLSDPPNATCDICFIHGLTGDREKTWTADGQSTPWPEALLPQKLQKARILTYGYDAYVVSKSTASLNRLLDHATNLLADLTSDRESCGAPSRPLIFVAHSLGGLVCKMAILISRNNPETHFQDVFNSLKGVIFMGTPHMGAWMANWAKIPATTFGFVKSVNVKLIDILQSDNQLLESMQRDFLAMVRQLRENGRRLEVTCFFEELSTFGVGPIVSKESATFDSYTPRSIHADHRNMVKFATVEDNGFKRVSGELVRWTLAVGKKD</sequence>
<proteinExistence type="inferred from homology"/>
<dbReference type="InterPro" id="IPR052374">
    <property type="entry name" value="SERAC1"/>
</dbReference>
<evidence type="ECO:0000256" key="2">
    <source>
        <dbReference type="ARBA" id="ARBA00004240"/>
    </source>
</evidence>
<comment type="caution">
    <text evidence="9">The sequence shown here is derived from an EMBL/GenBank/DDBJ whole genome shotgun (WGS) entry which is preliminary data.</text>
</comment>